<keyword evidence="11" id="KW-1185">Reference proteome</keyword>
<evidence type="ECO:0000256" key="1">
    <source>
        <dbReference type="ARBA" id="ARBA00004370"/>
    </source>
</evidence>
<protein>
    <submittedName>
        <fullName evidence="10">Efflux transporter outer membrane subunit</fullName>
    </submittedName>
</protein>
<organism evidence="10 11">
    <name type="scientific">Vogesella aquatica</name>
    <dbReference type="NCBI Taxonomy" id="2984206"/>
    <lineage>
        <taxon>Bacteria</taxon>
        <taxon>Pseudomonadati</taxon>
        <taxon>Pseudomonadota</taxon>
        <taxon>Betaproteobacteria</taxon>
        <taxon>Neisseriales</taxon>
        <taxon>Chromobacteriaceae</taxon>
        <taxon>Vogesella</taxon>
    </lineage>
</organism>
<evidence type="ECO:0000256" key="7">
    <source>
        <dbReference type="ARBA" id="ARBA00023139"/>
    </source>
</evidence>
<dbReference type="InterPro" id="IPR010131">
    <property type="entry name" value="MdtP/NodT-like"/>
</dbReference>
<comment type="subcellular location">
    <subcellularLocation>
        <location evidence="9">Cell membrane</location>
        <topology evidence="9">Lipid-anchor</topology>
    </subcellularLocation>
    <subcellularLocation>
        <location evidence="1">Membrane</location>
    </subcellularLocation>
</comment>
<comment type="similarity">
    <text evidence="2 9">Belongs to the outer membrane factor (OMF) (TC 1.B.17) family.</text>
</comment>
<evidence type="ECO:0000256" key="8">
    <source>
        <dbReference type="ARBA" id="ARBA00023288"/>
    </source>
</evidence>
<reference evidence="10 11" key="1">
    <citation type="submission" date="2023-01" db="EMBL/GenBank/DDBJ databases">
        <title>Novel species of the genus Vogesella isolated from rivers.</title>
        <authorList>
            <person name="Lu H."/>
        </authorList>
    </citation>
    <scope>NUCLEOTIDE SEQUENCE [LARGE SCALE GENOMIC DNA]</scope>
    <source>
        <strain evidence="10 11">DC21W</strain>
    </source>
</reference>
<dbReference type="InterPro" id="IPR003423">
    <property type="entry name" value="OMP_efflux"/>
</dbReference>
<dbReference type="RefSeq" id="WP_272752064.1">
    <property type="nucleotide sequence ID" value="NZ_JAQQLF010000012.1"/>
</dbReference>
<dbReference type="Pfam" id="PF02321">
    <property type="entry name" value="OEP"/>
    <property type="match status" value="2"/>
</dbReference>
<feature type="chain" id="PRO_5044954635" evidence="9">
    <location>
        <begin position="26"/>
        <end position="479"/>
    </location>
</feature>
<name>A0ABT5IYX7_9NEIS</name>
<keyword evidence="5 9" id="KW-0732">Signal</keyword>
<sequence length="479" mass="50798">MNQTLPAFHARTRLALLLGAGSLLAGCASVPDLPASPTLLPASQLQSQQTLPDSHGEWAGEHWWQRYQDPQLDQLMQEALVQSPSLASARARLLQAEGLAQQAGAAQQPGISANGDFTRLRQSLNNGMPAAFVPPGFNTSSRVALDVSYELDFWGKNRSAIAAASSEQAAAQAELAQSRLLLTTAVASQYAELARLFADRDACQQALKVRSQSEGLMRERESHGLENRASVAQAASRRAAAQAELLAAEEAITLQRQALAALLGAGPDRGLALQRPALNVSQAQALPATLAANLIGHRPDLAAARLRAEAAASRTQVARAGFYPNVNLSAYVGAQSLGLDALTRGGAGIAGFGPAISLPLFRQDALQGSYRSARGEYDSAVASYNQTLLQALQDIAQAYTRQQGLAAQLAQRQQATEAAERAWELTHDRYQGGLASYLDVLNAEDSVIAARRTLTQLQSQQAQLDIALTKALGGDHHPA</sequence>
<dbReference type="PANTHER" id="PTHR30203:SF20">
    <property type="entry name" value="MULTIDRUG RESISTANCE OUTER MEMBRANE PROTEIN MDTP-RELATED"/>
    <property type="match status" value="1"/>
</dbReference>
<dbReference type="Gene3D" id="2.20.200.10">
    <property type="entry name" value="Outer membrane efflux proteins (OEP)"/>
    <property type="match status" value="1"/>
</dbReference>
<evidence type="ECO:0000256" key="6">
    <source>
        <dbReference type="ARBA" id="ARBA00023136"/>
    </source>
</evidence>
<evidence type="ECO:0000256" key="4">
    <source>
        <dbReference type="ARBA" id="ARBA00022692"/>
    </source>
</evidence>
<dbReference type="PANTHER" id="PTHR30203">
    <property type="entry name" value="OUTER MEMBRANE CATION EFFLUX PROTEIN"/>
    <property type="match status" value="1"/>
</dbReference>
<evidence type="ECO:0000256" key="3">
    <source>
        <dbReference type="ARBA" id="ARBA00022452"/>
    </source>
</evidence>
<feature type="signal peptide" evidence="9">
    <location>
        <begin position="1"/>
        <end position="25"/>
    </location>
</feature>
<keyword evidence="7 9" id="KW-0564">Palmitate</keyword>
<keyword evidence="3 9" id="KW-1134">Transmembrane beta strand</keyword>
<proteinExistence type="inferred from homology"/>
<evidence type="ECO:0000313" key="11">
    <source>
        <dbReference type="Proteomes" id="UP001219956"/>
    </source>
</evidence>
<evidence type="ECO:0000256" key="5">
    <source>
        <dbReference type="ARBA" id="ARBA00022729"/>
    </source>
</evidence>
<dbReference type="Gene3D" id="1.20.1600.10">
    <property type="entry name" value="Outer membrane efflux proteins (OEP)"/>
    <property type="match status" value="1"/>
</dbReference>
<evidence type="ECO:0000256" key="9">
    <source>
        <dbReference type="RuleBase" id="RU362097"/>
    </source>
</evidence>
<evidence type="ECO:0000313" key="10">
    <source>
        <dbReference type="EMBL" id="MDC7717757.1"/>
    </source>
</evidence>
<keyword evidence="4 9" id="KW-0812">Transmembrane</keyword>
<accession>A0ABT5IYX7</accession>
<keyword evidence="8 9" id="KW-0449">Lipoprotein</keyword>
<keyword evidence="6 9" id="KW-0472">Membrane</keyword>
<dbReference type="NCBIfam" id="TIGR01845">
    <property type="entry name" value="outer_NodT"/>
    <property type="match status" value="1"/>
</dbReference>
<evidence type="ECO:0000256" key="2">
    <source>
        <dbReference type="ARBA" id="ARBA00007613"/>
    </source>
</evidence>
<dbReference type="SUPFAM" id="SSF56954">
    <property type="entry name" value="Outer membrane efflux proteins (OEP)"/>
    <property type="match status" value="1"/>
</dbReference>
<gene>
    <name evidence="10" type="ORF">PQU95_11105</name>
</gene>
<dbReference type="EMBL" id="JAQQLF010000012">
    <property type="protein sequence ID" value="MDC7717757.1"/>
    <property type="molecule type" value="Genomic_DNA"/>
</dbReference>
<dbReference type="Proteomes" id="UP001219956">
    <property type="component" value="Unassembled WGS sequence"/>
</dbReference>
<comment type="caution">
    <text evidence="10">The sequence shown here is derived from an EMBL/GenBank/DDBJ whole genome shotgun (WGS) entry which is preliminary data.</text>
</comment>